<comment type="caution">
    <text evidence="9">The sequence shown here is derived from an EMBL/GenBank/DDBJ whole genome shotgun (WGS) entry which is preliminary data.</text>
</comment>
<evidence type="ECO:0000313" key="10">
    <source>
        <dbReference type="Proteomes" id="UP000254875"/>
    </source>
</evidence>
<dbReference type="InterPro" id="IPR014284">
    <property type="entry name" value="RNA_pol_sigma-70_dom"/>
</dbReference>
<dbReference type="InterPro" id="IPR007627">
    <property type="entry name" value="RNA_pol_sigma70_r2"/>
</dbReference>
<dbReference type="NCBIfam" id="TIGR02937">
    <property type="entry name" value="sigma70-ECF"/>
    <property type="match status" value="1"/>
</dbReference>
<dbReference type="CDD" id="cd06171">
    <property type="entry name" value="Sigma70_r4"/>
    <property type="match status" value="1"/>
</dbReference>
<dbReference type="Proteomes" id="UP000254875">
    <property type="component" value="Unassembled WGS sequence"/>
</dbReference>
<dbReference type="EMBL" id="QHKS01000006">
    <property type="protein sequence ID" value="RDK02707.1"/>
    <property type="molecule type" value="Genomic_DNA"/>
</dbReference>
<evidence type="ECO:0000256" key="2">
    <source>
        <dbReference type="ARBA" id="ARBA00023015"/>
    </source>
</evidence>
<evidence type="ECO:0000256" key="5">
    <source>
        <dbReference type="ARBA" id="ARBA00023163"/>
    </source>
</evidence>
<dbReference type="InterPro" id="IPR039425">
    <property type="entry name" value="RNA_pol_sigma-70-like"/>
</dbReference>
<evidence type="ECO:0000256" key="4">
    <source>
        <dbReference type="ARBA" id="ARBA00023125"/>
    </source>
</evidence>
<dbReference type="Pfam" id="PF08281">
    <property type="entry name" value="Sigma70_r4_2"/>
    <property type="match status" value="1"/>
</dbReference>
<keyword evidence="3 6" id="KW-0731">Sigma factor</keyword>
<dbReference type="PANTHER" id="PTHR43133:SF62">
    <property type="entry name" value="RNA POLYMERASE SIGMA FACTOR SIGZ"/>
    <property type="match status" value="1"/>
</dbReference>
<dbReference type="GO" id="GO:0003677">
    <property type="term" value="F:DNA binding"/>
    <property type="evidence" value="ECO:0007669"/>
    <property type="project" value="UniProtKB-KW"/>
</dbReference>
<name>A0A370NAR7_9BURK</name>
<keyword evidence="2 6" id="KW-0805">Transcription regulation</keyword>
<feature type="domain" description="RNA polymerase sigma factor 70 region 4 type 2" evidence="8">
    <location>
        <begin position="175"/>
        <end position="226"/>
    </location>
</feature>
<dbReference type="SUPFAM" id="SSF88946">
    <property type="entry name" value="Sigma2 domain of RNA polymerase sigma factors"/>
    <property type="match status" value="1"/>
</dbReference>
<evidence type="ECO:0000259" key="8">
    <source>
        <dbReference type="Pfam" id="PF08281"/>
    </source>
</evidence>
<dbReference type="Gene3D" id="1.10.10.10">
    <property type="entry name" value="Winged helix-like DNA-binding domain superfamily/Winged helix DNA-binding domain"/>
    <property type="match status" value="1"/>
</dbReference>
<dbReference type="AlphaFoldDB" id="A0A370NAR7"/>
<dbReference type="Pfam" id="PF04542">
    <property type="entry name" value="Sigma70_r2"/>
    <property type="match status" value="1"/>
</dbReference>
<proteinExistence type="inferred from homology"/>
<dbReference type="PANTHER" id="PTHR43133">
    <property type="entry name" value="RNA POLYMERASE ECF-TYPE SIGMA FACTO"/>
    <property type="match status" value="1"/>
</dbReference>
<dbReference type="GO" id="GO:0006352">
    <property type="term" value="P:DNA-templated transcription initiation"/>
    <property type="evidence" value="ECO:0007669"/>
    <property type="project" value="InterPro"/>
</dbReference>
<reference evidence="10" key="1">
    <citation type="submission" date="2018-05" db="EMBL/GenBank/DDBJ databases">
        <authorList>
            <person name="Feng T."/>
        </authorList>
    </citation>
    <scope>NUCLEOTIDE SEQUENCE [LARGE SCALE GENOMIC DNA]</scope>
    <source>
        <strain evidence="10">S27</strain>
    </source>
</reference>
<dbReference type="InterPro" id="IPR013324">
    <property type="entry name" value="RNA_pol_sigma_r3/r4-like"/>
</dbReference>
<dbReference type="OrthoDB" id="9784272at2"/>
<dbReference type="Gene3D" id="1.10.1740.10">
    <property type="match status" value="1"/>
</dbReference>
<protein>
    <recommendedName>
        <fullName evidence="6">RNA polymerase sigma factor</fullName>
    </recommendedName>
</protein>
<evidence type="ECO:0000256" key="1">
    <source>
        <dbReference type="ARBA" id="ARBA00010641"/>
    </source>
</evidence>
<dbReference type="GO" id="GO:0016987">
    <property type="term" value="F:sigma factor activity"/>
    <property type="evidence" value="ECO:0007669"/>
    <property type="project" value="UniProtKB-KW"/>
</dbReference>
<evidence type="ECO:0000259" key="7">
    <source>
        <dbReference type="Pfam" id="PF04542"/>
    </source>
</evidence>
<dbReference type="InterPro" id="IPR013325">
    <property type="entry name" value="RNA_pol_sigma_r2"/>
</dbReference>
<feature type="domain" description="RNA polymerase sigma-70 region 2" evidence="7">
    <location>
        <begin position="78"/>
        <end position="145"/>
    </location>
</feature>
<organism evidence="9 10">
    <name type="scientific">Paraburkholderia lacunae</name>
    <dbReference type="NCBI Taxonomy" id="2211104"/>
    <lineage>
        <taxon>Bacteria</taxon>
        <taxon>Pseudomonadati</taxon>
        <taxon>Pseudomonadota</taxon>
        <taxon>Betaproteobacteria</taxon>
        <taxon>Burkholderiales</taxon>
        <taxon>Burkholderiaceae</taxon>
        <taxon>Paraburkholderia</taxon>
    </lineage>
</organism>
<dbReference type="InterPro" id="IPR013249">
    <property type="entry name" value="RNA_pol_sigma70_r4_t2"/>
</dbReference>
<gene>
    <name evidence="9" type="ORF">DLM46_10635</name>
</gene>
<comment type="similarity">
    <text evidence="1 6">Belongs to the sigma-70 factor family. ECF subfamily.</text>
</comment>
<keyword evidence="5 6" id="KW-0804">Transcription</keyword>
<dbReference type="PROSITE" id="PS01063">
    <property type="entry name" value="SIGMA70_ECF"/>
    <property type="match status" value="1"/>
</dbReference>
<evidence type="ECO:0000256" key="3">
    <source>
        <dbReference type="ARBA" id="ARBA00023082"/>
    </source>
</evidence>
<dbReference type="InterPro" id="IPR036388">
    <property type="entry name" value="WH-like_DNA-bd_sf"/>
</dbReference>
<evidence type="ECO:0000313" key="9">
    <source>
        <dbReference type="EMBL" id="RDK02707.1"/>
    </source>
</evidence>
<keyword evidence="10" id="KW-1185">Reference proteome</keyword>
<sequence length="233" mass="26281">MRWRGLQHALVSTGRSAAKLPLFPIMYGQPAENAMPMQGHAAAAGDGMTDDFEARRRDELNRLLLRTGEGDQAAFATLYQRTSAKLFGICVKMLRDRSEAEDVLQDVYVTVWRRAAIFDPGMAGAVTWLATIARNRAIDRLRSRREESLDESTEEDLVDEHPSPAAIAERSQQSRRLEHCLERLPAEHGKIIREAFFTGATYAELAERLSVPLGTMKSWIRRSLIQLRACLEQ</sequence>
<dbReference type="SUPFAM" id="SSF88659">
    <property type="entry name" value="Sigma3 and sigma4 domains of RNA polymerase sigma factors"/>
    <property type="match status" value="1"/>
</dbReference>
<dbReference type="InterPro" id="IPR000838">
    <property type="entry name" value="RNA_pol_sigma70_ECF_CS"/>
</dbReference>
<evidence type="ECO:0000256" key="6">
    <source>
        <dbReference type="RuleBase" id="RU000716"/>
    </source>
</evidence>
<keyword evidence="4 6" id="KW-0238">DNA-binding</keyword>
<accession>A0A370NAR7</accession>